<feature type="transmembrane region" description="Helical" evidence="9">
    <location>
        <begin position="392"/>
        <end position="413"/>
    </location>
</feature>
<evidence type="ECO:0000256" key="8">
    <source>
        <dbReference type="SAM" id="MobiDB-lite"/>
    </source>
</evidence>
<name>A0A226F0D1_FOLCA</name>
<dbReference type="PANTHER" id="PTHR48021:SF1">
    <property type="entry name" value="GH07001P-RELATED"/>
    <property type="match status" value="1"/>
</dbReference>
<dbReference type="SUPFAM" id="SSF103473">
    <property type="entry name" value="MFS general substrate transporter"/>
    <property type="match status" value="1"/>
</dbReference>
<dbReference type="InterPro" id="IPR005828">
    <property type="entry name" value="MFS_sugar_transport-like"/>
</dbReference>
<keyword evidence="5 9" id="KW-0812">Transmembrane</keyword>
<keyword evidence="4" id="KW-0762">Sugar transport</keyword>
<dbReference type="Pfam" id="PF00083">
    <property type="entry name" value="Sugar_tr"/>
    <property type="match status" value="1"/>
</dbReference>
<evidence type="ECO:0000256" key="2">
    <source>
        <dbReference type="ARBA" id="ARBA00022448"/>
    </source>
</evidence>
<feature type="transmembrane region" description="Helical" evidence="9">
    <location>
        <begin position="295"/>
        <end position="316"/>
    </location>
</feature>
<dbReference type="InterPro" id="IPR050549">
    <property type="entry name" value="MFS_Trehalose_Transporter"/>
</dbReference>
<evidence type="ECO:0000313" key="11">
    <source>
        <dbReference type="Proteomes" id="UP000198287"/>
    </source>
</evidence>
<dbReference type="FunFam" id="1.20.1250.20:FF:000218">
    <property type="entry name" value="facilitated trehalose transporter Tret1"/>
    <property type="match status" value="1"/>
</dbReference>
<evidence type="ECO:0000256" key="4">
    <source>
        <dbReference type="ARBA" id="ARBA00022597"/>
    </source>
</evidence>
<protein>
    <submittedName>
        <fullName evidence="10">Facilitated trehalose transporter Tret1</fullName>
    </submittedName>
</protein>
<gene>
    <name evidence="10" type="ORF">Fcan01_01997</name>
</gene>
<feature type="transmembrane region" description="Helical" evidence="9">
    <location>
        <begin position="128"/>
        <end position="148"/>
    </location>
</feature>
<keyword evidence="6 9" id="KW-1133">Transmembrane helix</keyword>
<dbReference type="Gene3D" id="1.20.1250.20">
    <property type="entry name" value="MFS general substrate transporter like domains"/>
    <property type="match status" value="1"/>
</dbReference>
<dbReference type="Proteomes" id="UP000198287">
    <property type="component" value="Unassembled WGS sequence"/>
</dbReference>
<feature type="transmembrane region" description="Helical" evidence="9">
    <location>
        <begin position="331"/>
        <end position="351"/>
    </location>
</feature>
<dbReference type="EMBL" id="LNIX01000001">
    <property type="protein sequence ID" value="OXA62850.1"/>
    <property type="molecule type" value="Genomic_DNA"/>
</dbReference>
<sequence length="506" mass="55720">MRGVDNFENVVESEFELKVGISSLDGDEKDGQDHAVQNWKDEINGSYSNSTCDHISNDDNGGQEDGSQSQDLSEKSQFKDKYAPQFFAALAANFGSFALGSVLSWTSVALPDLRERKSIGEISDFEETWISSIALLGATASCTVVGLMMEKFGRRKCFCGGGCSIVVPVYITETASVKIRGMLASGFDMLITVGILYIFIIGTYVNWQYQAVACGVIPIVFHAFMMFAPESPRYLVEQRKLSDASKALCWLRGAKSTQHIQREMNELVSSVDESMEKSASWRDIIKDGSILKPTIIALMLMVFQQLSAIDAVMFYTVDIFRAAGTDIDENLSANIVGTVQVLATITAALFVDHSGRRCLLLISEIGMVISLGGMGAFFYLKQQNNDEVPANLSWLPLASLMVHTMAFSVGMGYSLYPGMASGLVTITRWILGFAVTMVFKEVMKILGMHGGYWLFSAFCFLGTIFVFYFVPETKGKSLDEIQEFFKSPQQKNRGASIEGKPEALKV</sequence>
<evidence type="ECO:0000256" key="3">
    <source>
        <dbReference type="ARBA" id="ARBA00022475"/>
    </source>
</evidence>
<feature type="transmembrane region" description="Helical" evidence="9">
    <location>
        <begin position="358"/>
        <end position="380"/>
    </location>
</feature>
<evidence type="ECO:0000256" key="1">
    <source>
        <dbReference type="ARBA" id="ARBA00004651"/>
    </source>
</evidence>
<dbReference type="OrthoDB" id="6612291at2759"/>
<evidence type="ECO:0000256" key="9">
    <source>
        <dbReference type="SAM" id="Phobius"/>
    </source>
</evidence>
<feature type="region of interest" description="Disordered" evidence="8">
    <location>
        <begin position="44"/>
        <end position="74"/>
    </location>
</feature>
<feature type="compositionally biased region" description="Polar residues" evidence="8">
    <location>
        <begin position="45"/>
        <end position="71"/>
    </location>
</feature>
<reference evidence="10 11" key="1">
    <citation type="submission" date="2015-12" db="EMBL/GenBank/DDBJ databases">
        <title>The genome of Folsomia candida.</title>
        <authorList>
            <person name="Faddeeva A."/>
            <person name="Derks M.F."/>
            <person name="Anvar Y."/>
            <person name="Smit S."/>
            <person name="Van Straalen N."/>
            <person name="Roelofs D."/>
        </authorList>
    </citation>
    <scope>NUCLEOTIDE SEQUENCE [LARGE SCALE GENOMIC DNA]</scope>
    <source>
        <strain evidence="10 11">VU population</strain>
        <tissue evidence="10">Whole body</tissue>
    </source>
</reference>
<comment type="caution">
    <text evidence="10">The sequence shown here is derived from an EMBL/GenBank/DDBJ whole genome shotgun (WGS) entry which is preliminary data.</text>
</comment>
<organism evidence="10 11">
    <name type="scientific">Folsomia candida</name>
    <name type="common">Springtail</name>
    <dbReference type="NCBI Taxonomy" id="158441"/>
    <lineage>
        <taxon>Eukaryota</taxon>
        <taxon>Metazoa</taxon>
        <taxon>Ecdysozoa</taxon>
        <taxon>Arthropoda</taxon>
        <taxon>Hexapoda</taxon>
        <taxon>Collembola</taxon>
        <taxon>Entomobryomorpha</taxon>
        <taxon>Isotomoidea</taxon>
        <taxon>Isotomidae</taxon>
        <taxon>Proisotominae</taxon>
        <taxon>Folsomia</taxon>
    </lineage>
</organism>
<proteinExistence type="predicted"/>
<feature type="transmembrane region" description="Helical" evidence="9">
    <location>
        <begin position="451"/>
        <end position="470"/>
    </location>
</feature>
<evidence type="ECO:0000313" key="10">
    <source>
        <dbReference type="EMBL" id="OXA62850.1"/>
    </source>
</evidence>
<evidence type="ECO:0000256" key="5">
    <source>
        <dbReference type="ARBA" id="ARBA00022692"/>
    </source>
</evidence>
<feature type="transmembrane region" description="Helical" evidence="9">
    <location>
        <begin position="86"/>
        <end position="108"/>
    </location>
</feature>
<keyword evidence="11" id="KW-1185">Reference proteome</keyword>
<evidence type="ECO:0000256" key="7">
    <source>
        <dbReference type="ARBA" id="ARBA00023136"/>
    </source>
</evidence>
<keyword evidence="2" id="KW-0813">Transport</keyword>
<dbReference type="GO" id="GO:0005886">
    <property type="term" value="C:plasma membrane"/>
    <property type="evidence" value="ECO:0007669"/>
    <property type="project" value="UniProtKB-SubCell"/>
</dbReference>
<comment type="subcellular location">
    <subcellularLocation>
        <location evidence="1">Cell membrane</location>
        <topology evidence="1">Multi-pass membrane protein</topology>
    </subcellularLocation>
</comment>
<dbReference type="GO" id="GO:0022857">
    <property type="term" value="F:transmembrane transporter activity"/>
    <property type="evidence" value="ECO:0007669"/>
    <property type="project" value="InterPro"/>
</dbReference>
<feature type="transmembrane region" description="Helical" evidence="9">
    <location>
        <begin position="182"/>
        <end position="201"/>
    </location>
</feature>
<accession>A0A226F0D1</accession>
<keyword evidence="7 9" id="KW-0472">Membrane</keyword>
<dbReference type="PANTHER" id="PTHR48021">
    <property type="match status" value="1"/>
</dbReference>
<evidence type="ECO:0000256" key="6">
    <source>
        <dbReference type="ARBA" id="ARBA00022989"/>
    </source>
</evidence>
<dbReference type="InterPro" id="IPR036259">
    <property type="entry name" value="MFS_trans_sf"/>
</dbReference>
<dbReference type="OMA" id="ASFGTWY"/>
<keyword evidence="3" id="KW-1003">Cell membrane</keyword>
<feature type="transmembrane region" description="Helical" evidence="9">
    <location>
        <begin position="207"/>
        <end position="228"/>
    </location>
</feature>
<dbReference type="AlphaFoldDB" id="A0A226F0D1"/>
<feature type="transmembrane region" description="Helical" evidence="9">
    <location>
        <begin position="420"/>
        <end position="439"/>
    </location>
</feature>